<dbReference type="Pfam" id="PF18569">
    <property type="entry name" value="Thioredoxin_16"/>
    <property type="match status" value="1"/>
</dbReference>
<evidence type="ECO:0000313" key="6">
    <source>
        <dbReference type="Proteomes" id="UP000015103"/>
    </source>
</evidence>
<keyword evidence="6" id="KW-1185">Reference proteome</keyword>
<keyword evidence="2" id="KW-0963">Cytoplasm</keyword>
<dbReference type="EnsemblMetazoa" id="RPRC007205-RA">
    <property type="protein sequence ID" value="RPRC007205-PA"/>
    <property type="gene ID" value="RPRC007205"/>
</dbReference>
<dbReference type="InParanoid" id="T1HT35"/>
<feature type="domain" description="AIMP2 thioredoxin-like" evidence="4">
    <location>
        <begin position="111"/>
        <end position="183"/>
    </location>
</feature>
<comment type="subcellular location">
    <subcellularLocation>
        <location evidence="1">Cytoplasm</location>
    </subcellularLocation>
</comment>
<name>T1HT35_RHOPR</name>
<dbReference type="GO" id="GO:0017101">
    <property type="term" value="C:aminoacyl-tRNA synthetase multienzyme complex"/>
    <property type="evidence" value="ECO:0007669"/>
    <property type="project" value="InterPro"/>
</dbReference>
<sequence>MQSDGIAMYRLKPVFELKEISVPTNMYKMRNLQSTGIINCSDTATNGTGLEDDTGLEKIRKRQEILLLKLAEIKKILSTLKDELHAPKIATVGSGTLNMCNKPNFTEFGITHDVVLNISVARQYPPYSLLAIDKIWPEIVMKFSWHLHSSAPDLPLAFKQFQEHLDNKVLDREPDLNIRVVWKV</sequence>
<dbReference type="PANTHER" id="PTHR13438:SF2">
    <property type="entry name" value="AMINOACYL TRNA SYNTHASE COMPLEX-INTERACTING MULTIFUNCTIONAL PROTEIN 2"/>
    <property type="match status" value="1"/>
</dbReference>
<dbReference type="GO" id="GO:0006412">
    <property type="term" value="P:translation"/>
    <property type="evidence" value="ECO:0007669"/>
    <property type="project" value="UniProtKB-KW"/>
</dbReference>
<dbReference type="Proteomes" id="UP000015103">
    <property type="component" value="Unassembled WGS sequence"/>
</dbReference>
<evidence type="ECO:0000256" key="1">
    <source>
        <dbReference type="ARBA" id="ARBA00004496"/>
    </source>
</evidence>
<accession>T1HT35</accession>
<dbReference type="PANTHER" id="PTHR13438">
    <property type="entry name" value="AMINOACYL TRNA SYNTHASE COMPLEX-INTERACTING MULTIFUNCTIONAL PROTEIN"/>
    <property type="match status" value="1"/>
</dbReference>
<protein>
    <submittedName>
        <fullName evidence="5">Thioredoxin_16 domain-containing protein</fullName>
    </submittedName>
</protein>
<dbReference type="InterPro" id="IPR042360">
    <property type="entry name" value="AIMP2"/>
</dbReference>
<dbReference type="Gene3D" id="1.20.1050.130">
    <property type="match status" value="1"/>
</dbReference>
<organism evidence="5 6">
    <name type="scientific">Rhodnius prolixus</name>
    <name type="common">Triatomid bug</name>
    <dbReference type="NCBI Taxonomy" id="13249"/>
    <lineage>
        <taxon>Eukaryota</taxon>
        <taxon>Metazoa</taxon>
        <taxon>Ecdysozoa</taxon>
        <taxon>Arthropoda</taxon>
        <taxon>Hexapoda</taxon>
        <taxon>Insecta</taxon>
        <taxon>Pterygota</taxon>
        <taxon>Neoptera</taxon>
        <taxon>Paraneoptera</taxon>
        <taxon>Hemiptera</taxon>
        <taxon>Heteroptera</taxon>
        <taxon>Panheteroptera</taxon>
        <taxon>Cimicomorpha</taxon>
        <taxon>Reduviidae</taxon>
        <taxon>Triatominae</taxon>
        <taxon>Rhodnius</taxon>
    </lineage>
</organism>
<dbReference type="HOGENOM" id="CLU_1471818_0_0_1"/>
<dbReference type="GO" id="GO:0005737">
    <property type="term" value="C:cytoplasm"/>
    <property type="evidence" value="ECO:0007669"/>
    <property type="project" value="UniProtKB-SubCell"/>
</dbReference>
<keyword evidence="3" id="KW-0648">Protein biosynthesis</keyword>
<dbReference type="STRING" id="13249.T1HT35"/>
<dbReference type="AlphaFoldDB" id="T1HT35"/>
<dbReference type="VEuPathDB" id="VectorBase:RPRC007205"/>
<dbReference type="InterPro" id="IPR041503">
    <property type="entry name" value="AIMP2_thioredoxin"/>
</dbReference>
<evidence type="ECO:0000256" key="3">
    <source>
        <dbReference type="ARBA" id="ARBA00022917"/>
    </source>
</evidence>
<evidence type="ECO:0000259" key="4">
    <source>
        <dbReference type="Pfam" id="PF18569"/>
    </source>
</evidence>
<evidence type="ECO:0000313" key="5">
    <source>
        <dbReference type="EnsemblMetazoa" id="RPRC007205-PA"/>
    </source>
</evidence>
<dbReference type="EMBL" id="ACPB03015602">
    <property type="status" value="NOT_ANNOTATED_CDS"/>
    <property type="molecule type" value="Genomic_DNA"/>
</dbReference>
<reference evidence="5" key="1">
    <citation type="submission" date="2015-05" db="UniProtKB">
        <authorList>
            <consortium name="EnsemblMetazoa"/>
        </authorList>
    </citation>
    <scope>IDENTIFICATION</scope>
</reference>
<proteinExistence type="predicted"/>
<evidence type="ECO:0000256" key="2">
    <source>
        <dbReference type="ARBA" id="ARBA00022490"/>
    </source>
</evidence>